<dbReference type="CDD" id="cd18689">
    <property type="entry name" value="PIN_VapC-like"/>
    <property type="match status" value="1"/>
</dbReference>
<dbReference type="SUPFAM" id="SSF88723">
    <property type="entry name" value="PIN domain-like"/>
    <property type="match status" value="1"/>
</dbReference>
<gene>
    <name evidence="2" type="ORF">DIMBOPOO_00018</name>
</gene>
<dbReference type="InterPro" id="IPR002716">
    <property type="entry name" value="PIN_dom"/>
</dbReference>
<dbReference type="EMBL" id="MT631576">
    <property type="protein sequence ID" value="QNO54346.1"/>
    <property type="molecule type" value="Genomic_DNA"/>
</dbReference>
<dbReference type="InterPro" id="IPR029060">
    <property type="entry name" value="PIN-like_dom_sf"/>
</dbReference>
<reference evidence="2" key="1">
    <citation type="submission" date="2020-06" db="EMBL/GenBank/DDBJ databases">
        <title>Unique genomic features of the anaerobic methanotrophic archaea.</title>
        <authorList>
            <person name="Chadwick G.L."/>
            <person name="Skennerton C.T."/>
            <person name="Laso-Perez R."/>
            <person name="Leu A.O."/>
            <person name="Speth D.R."/>
            <person name="Yu H."/>
            <person name="Morgan-Lang C."/>
            <person name="Hatzenpichler R."/>
            <person name="Goudeau D."/>
            <person name="Malmstrom R."/>
            <person name="Brazelton W.J."/>
            <person name="Woyke T."/>
            <person name="Hallam S.J."/>
            <person name="Tyson G.W."/>
            <person name="Wegener G."/>
            <person name="Boetius A."/>
            <person name="Orphan V."/>
        </authorList>
    </citation>
    <scope>NUCLEOTIDE SEQUENCE</scope>
</reference>
<dbReference type="PANTHER" id="PTHR39677:SF4">
    <property type="entry name" value="RIBONUCLEASE VAPC6"/>
    <property type="match status" value="1"/>
</dbReference>
<protein>
    <recommendedName>
        <fullName evidence="1">PIN domain-containing protein</fullName>
    </recommendedName>
</protein>
<dbReference type="AlphaFoldDB" id="A0A7G9Z262"/>
<organism evidence="2">
    <name type="scientific">Candidatus Methanophaga sp. ANME-1 ERB7</name>
    <dbReference type="NCBI Taxonomy" id="2759913"/>
    <lineage>
        <taxon>Archaea</taxon>
        <taxon>Methanobacteriati</taxon>
        <taxon>Methanobacteriota</taxon>
        <taxon>Stenosarchaea group</taxon>
        <taxon>Methanomicrobia</taxon>
        <taxon>Candidatus Methanophagales</taxon>
        <taxon>Candidatus Methanophagaceae</taxon>
        <taxon>Candidatus Methanophaga</taxon>
    </lineage>
</organism>
<accession>A0A7G9Z262</accession>
<name>A0A7G9Z262_9EURY</name>
<dbReference type="Pfam" id="PF01850">
    <property type="entry name" value="PIN"/>
    <property type="match status" value="1"/>
</dbReference>
<proteinExistence type="predicted"/>
<feature type="domain" description="PIN" evidence="1">
    <location>
        <begin position="8"/>
        <end position="128"/>
    </location>
</feature>
<evidence type="ECO:0000259" key="1">
    <source>
        <dbReference type="Pfam" id="PF01850"/>
    </source>
</evidence>
<sequence>MSGEKSKYVLDSFAILAYLTEEEGADVVEDLLNKAKNGEVRLYLNYVNLGEVYYITIREEEVNEANESIALVKRLPIEFVQVDERIALIAGRVKATYSVSYADAFVVATAIMKEATIVTGDPEFKSIDMQVLWIQEC</sequence>
<dbReference type="Gene3D" id="3.40.50.1010">
    <property type="entry name" value="5'-nuclease"/>
    <property type="match status" value="1"/>
</dbReference>
<evidence type="ECO:0000313" key="2">
    <source>
        <dbReference type="EMBL" id="QNO54346.1"/>
    </source>
</evidence>
<dbReference type="PANTHER" id="PTHR39677">
    <property type="entry name" value="RIBONUCLEASE VAPC6"/>
    <property type="match status" value="1"/>
</dbReference>